<name>A0A0N9HVF2_9PSEU</name>
<dbReference type="Proteomes" id="UP000063699">
    <property type="component" value="Chromosome"/>
</dbReference>
<evidence type="ECO:0000313" key="1">
    <source>
        <dbReference type="EMBL" id="ALG11308.1"/>
    </source>
</evidence>
<protein>
    <submittedName>
        <fullName evidence="1">Uncharacterized protein</fullName>
    </submittedName>
</protein>
<reference evidence="1 2" key="1">
    <citation type="submission" date="2015-07" db="EMBL/GenBank/DDBJ databases">
        <title>Genome sequencing of Kibdelosporangium phytohabitans.</title>
        <authorList>
            <person name="Qin S."/>
            <person name="Xing K."/>
        </authorList>
    </citation>
    <scope>NUCLEOTIDE SEQUENCE [LARGE SCALE GENOMIC DNA]</scope>
    <source>
        <strain evidence="1 2">KLBMP1111</strain>
    </source>
</reference>
<sequence length="70" mass="7781">MRTTQPSASSRRATVLVSAVAARRDFIRESIEQPSIRLEQTSLTAQRYSLPSAVRCSVMRTATASSVPWR</sequence>
<accession>A0A0N9HVF2</accession>
<evidence type="ECO:0000313" key="2">
    <source>
        <dbReference type="Proteomes" id="UP000063699"/>
    </source>
</evidence>
<organism evidence="1 2">
    <name type="scientific">Kibdelosporangium phytohabitans</name>
    <dbReference type="NCBI Taxonomy" id="860235"/>
    <lineage>
        <taxon>Bacteria</taxon>
        <taxon>Bacillati</taxon>
        <taxon>Actinomycetota</taxon>
        <taxon>Actinomycetes</taxon>
        <taxon>Pseudonocardiales</taxon>
        <taxon>Pseudonocardiaceae</taxon>
        <taxon>Kibdelosporangium</taxon>
    </lineage>
</organism>
<proteinExistence type="predicted"/>
<gene>
    <name evidence="1" type="ORF">AOZ06_34495</name>
</gene>
<dbReference type="AlphaFoldDB" id="A0A0N9HVF2"/>
<keyword evidence="2" id="KW-1185">Reference proteome</keyword>
<dbReference type="STRING" id="860235.AOZ06_34495"/>
<dbReference type="KEGG" id="kphy:AOZ06_34495"/>
<dbReference type="EMBL" id="CP012752">
    <property type="protein sequence ID" value="ALG11308.1"/>
    <property type="molecule type" value="Genomic_DNA"/>
</dbReference>